<name>A0A8J1XKK6_OWEFU</name>
<proteinExistence type="predicted"/>
<reference evidence="1" key="1">
    <citation type="submission" date="2022-03" db="EMBL/GenBank/DDBJ databases">
        <authorList>
            <person name="Martin C."/>
        </authorList>
    </citation>
    <scope>NUCLEOTIDE SEQUENCE</scope>
</reference>
<protein>
    <submittedName>
        <fullName evidence="1">Uncharacterized protein</fullName>
    </submittedName>
</protein>
<gene>
    <name evidence="1" type="ORF">OFUS_LOCUS3604</name>
</gene>
<organism evidence="1 2">
    <name type="scientific">Owenia fusiformis</name>
    <name type="common">Polychaete worm</name>
    <dbReference type="NCBI Taxonomy" id="6347"/>
    <lineage>
        <taxon>Eukaryota</taxon>
        <taxon>Metazoa</taxon>
        <taxon>Spiralia</taxon>
        <taxon>Lophotrochozoa</taxon>
        <taxon>Annelida</taxon>
        <taxon>Polychaeta</taxon>
        <taxon>Sedentaria</taxon>
        <taxon>Canalipalpata</taxon>
        <taxon>Sabellida</taxon>
        <taxon>Oweniida</taxon>
        <taxon>Oweniidae</taxon>
        <taxon>Owenia</taxon>
    </lineage>
</organism>
<comment type="caution">
    <text evidence="1">The sequence shown here is derived from an EMBL/GenBank/DDBJ whole genome shotgun (WGS) entry which is preliminary data.</text>
</comment>
<accession>A0A8J1XKK6</accession>
<dbReference type="EMBL" id="CAIIXF020000002">
    <property type="protein sequence ID" value="CAH1776429.1"/>
    <property type="molecule type" value="Genomic_DNA"/>
</dbReference>
<keyword evidence="2" id="KW-1185">Reference proteome</keyword>
<dbReference type="AlphaFoldDB" id="A0A8J1XKK6"/>
<evidence type="ECO:0000313" key="1">
    <source>
        <dbReference type="EMBL" id="CAH1776429.1"/>
    </source>
</evidence>
<dbReference type="Proteomes" id="UP000749559">
    <property type="component" value="Unassembled WGS sequence"/>
</dbReference>
<sequence>MANDACLSESDVTIPAVSLSLNDAATLSNHMVANPDLRGRIASRGNAVGASCSSSTSCRGYRVAVDCSSDVCTCNEPWFVPEGSGCKRGVCYNINCDFVWTCKQTFPTVSPVCLSTRDASGCCEGCAEGLIDASDSFVATYNDARTILDRIATFTPTEQGLINSLFVGPLNSTKDAFLLSNMVALFDMLFDDGLDPCTFGKGVATGVWNIHDTAVSLLALLDDPTHPPLNDPEDRKRIDEYRKKMLWIKNCMLPKFLERKGLKCFKDDDCSGGVCKDDCSACVQCRTNNDCTDPIKPNCINNGAGIMVCGDPHISQTIPGADHRRLCYDFVGKPGSEYLFLRDHEIGRNTIF</sequence>
<evidence type="ECO:0000313" key="2">
    <source>
        <dbReference type="Proteomes" id="UP000749559"/>
    </source>
</evidence>